<sequence length="122" mass="13641">MHSVIDCFHSNQPNLSILFCSSRRNLSATIHGRSHRQDDLLPCQSNILSLSPPPSHQKHLSFNLERGVRIRTGSPNLYWETKSVGGVRVLIQVLIRGRAGSPSTKRRTDTFLLVGLESCCSF</sequence>
<gene>
    <name evidence="1" type="ORF">AVEN_241865_1</name>
</gene>
<evidence type="ECO:0000313" key="1">
    <source>
        <dbReference type="EMBL" id="GBM76155.1"/>
    </source>
</evidence>
<accession>A0A4Y2IER4</accession>
<reference evidence="1 2" key="1">
    <citation type="journal article" date="2019" name="Sci. Rep.">
        <title>Orb-weaving spider Araneus ventricosus genome elucidates the spidroin gene catalogue.</title>
        <authorList>
            <person name="Kono N."/>
            <person name="Nakamura H."/>
            <person name="Ohtoshi R."/>
            <person name="Moran D.A.P."/>
            <person name="Shinohara A."/>
            <person name="Yoshida Y."/>
            <person name="Fujiwara M."/>
            <person name="Mori M."/>
            <person name="Tomita M."/>
            <person name="Arakawa K."/>
        </authorList>
    </citation>
    <scope>NUCLEOTIDE SEQUENCE [LARGE SCALE GENOMIC DNA]</scope>
</reference>
<dbReference type="AlphaFoldDB" id="A0A4Y2IER4"/>
<proteinExistence type="predicted"/>
<name>A0A4Y2IER4_ARAVE</name>
<organism evidence="1 2">
    <name type="scientific">Araneus ventricosus</name>
    <name type="common">Orbweaver spider</name>
    <name type="synonym">Epeira ventricosa</name>
    <dbReference type="NCBI Taxonomy" id="182803"/>
    <lineage>
        <taxon>Eukaryota</taxon>
        <taxon>Metazoa</taxon>
        <taxon>Ecdysozoa</taxon>
        <taxon>Arthropoda</taxon>
        <taxon>Chelicerata</taxon>
        <taxon>Arachnida</taxon>
        <taxon>Araneae</taxon>
        <taxon>Araneomorphae</taxon>
        <taxon>Entelegynae</taxon>
        <taxon>Araneoidea</taxon>
        <taxon>Araneidae</taxon>
        <taxon>Araneus</taxon>
    </lineage>
</organism>
<keyword evidence="2" id="KW-1185">Reference proteome</keyword>
<comment type="caution">
    <text evidence="1">The sequence shown here is derived from an EMBL/GenBank/DDBJ whole genome shotgun (WGS) entry which is preliminary data.</text>
</comment>
<dbReference type="EMBL" id="BGPR01262702">
    <property type="protein sequence ID" value="GBM76155.1"/>
    <property type="molecule type" value="Genomic_DNA"/>
</dbReference>
<dbReference type="Proteomes" id="UP000499080">
    <property type="component" value="Unassembled WGS sequence"/>
</dbReference>
<protein>
    <submittedName>
        <fullName evidence="1">Uncharacterized protein</fullName>
    </submittedName>
</protein>
<evidence type="ECO:0000313" key="2">
    <source>
        <dbReference type="Proteomes" id="UP000499080"/>
    </source>
</evidence>